<protein>
    <submittedName>
        <fullName evidence="1">Unannotated protein</fullName>
    </submittedName>
</protein>
<reference evidence="1" key="1">
    <citation type="submission" date="2020-05" db="EMBL/GenBank/DDBJ databases">
        <authorList>
            <person name="Chiriac C."/>
            <person name="Salcher M."/>
            <person name="Ghai R."/>
            <person name="Kavagutti S V."/>
        </authorList>
    </citation>
    <scope>NUCLEOTIDE SEQUENCE</scope>
</reference>
<proteinExistence type="predicted"/>
<sequence length="69" mass="7146">MIGTSSYSPRVLGSDINFSASSIVIVSSDIVERSDAVFGFGASFFLRGFLSSPVFLSTTISGSGKTSVT</sequence>
<gene>
    <name evidence="1" type="ORF">UFOPK3828_00667</name>
</gene>
<evidence type="ECO:0000313" key="1">
    <source>
        <dbReference type="EMBL" id="CAB4956087.1"/>
    </source>
</evidence>
<accession>A0A6J7KK89</accession>
<dbReference type="AlphaFoldDB" id="A0A6J7KK89"/>
<dbReference type="EMBL" id="CAFBNP010000123">
    <property type="protein sequence ID" value="CAB4956087.1"/>
    <property type="molecule type" value="Genomic_DNA"/>
</dbReference>
<name>A0A6J7KK89_9ZZZZ</name>
<organism evidence="1">
    <name type="scientific">freshwater metagenome</name>
    <dbReference type="NCBI Taxonomy" id="449393"/>
    <lineage>
        <taxon>unclassified sequences</taxon>
        <taxon>metagenomes</taxon>
        <taxon>ecological metagenomes</taxon>
    </lineage>
</organism>